<proteinExistence type="predicted"/>
<gene>
    <name evidence="2" type="ORF">GCM10010170_045200</name>
</gene>
<evidence type="ECO:0000256" key="1">
    <source>
        <dbReference type="SAM" id="Phobius"/>
    </source>
</evidence>
<keyword evidence="1" id="KW-0472">Membrane</keyword>
<name>A0ABN3GK74_9ACTN</name>
<organism evidence="2 3">
    <name type="scientific">Dactylosporangium salmoneum</name>
    <dbReference type="NCBI Taxonomy" id="53361"/>
    <lineage>
        <taxon>Bacteria</taxon>
        <taxon>Bacillati</taxon>
        <taxon>Actinomycetota</taxon>
        <taxon>Actinomycetes</taxon>
        <taxon>Micromonosporales</taxon>
        <taxon>Micromonosporaceae</taxon>
        <taxon>Dactylosporangium</taxon>
    </lineage>
</organism>
<evidence type="ECO:0000313" key="2">
    <source>
        <dbReference type="EMBL" id="GAA2353691.1"/>
    </source>
</evidence>
<dbReference type="SUPFAM" id="SSF82171">
    <property type="entry name" value="DPP6 N-terminal domain-like"/>
    <property type="match status" value="1"/>
</dbReference>
<sequence>MSPEEVLQSYAEQDVEPGRMSADEVLRTARATVRRGRARVAVVAGAAALLVLAGVAFALPSRRPDRGLPAVPPSAGASASPAARVWPPAVTGSAAPLTCTPSALPEMPGDTPLKRTVDAIDPTGRWIVGHSSLGLLVWHDDKVTNPVPRFVPAAVNASGAIGGFEVQADGKKRAAIVRGGGITRLPLPDGGVSSQVFAIDANGDALGSATIEGKATWEYSLPVVWPAAGGVVPVVAPPDLQPKDSTPVGASALSDDGVMLGWVQRDHRLVTYRWNLDGTGTVLEDSPVFQAYRVAGDWVVGEGQVGADREYFATHSFGPADATMVYTAHARWNRRTGTADAMGAFQTMSLSATGRAFGVRDTADFRPAVWHDGTVTALPLRNPARGEVLGGGISADGRTIVAGTGTREGKDGPIDITRWTC</sequence>
<accession>A0ABN3GK74</accession>
<feature type="transmembrane region" description="Helical" evidence="1">
    <location>
        <begin position="40"/>
        <end position="59"/>
    </location>
</feature>
<comment type="caution">
    <text evidence="2">The sequence shown here is derived from an EMBL/GenBank/DDBJ whole genome shotgun (WGS) entry which is preliminary data.</text>
</comment>
<keyword evidence="1" id="KW-0812">Transmembrane</keyword>
<dbReference type="EMBL" id="BAAARV010000033">
    <property type="protein sequence ID" value="GAA2353691.1"/>
    <property type="molecule type" value="Genomic_DNA"/>
</dbReference>
<keyword evidence="1" id="KW-1133">Transmembrane helix</keyword>
<dbReference type="Proteomes" id="UP001501444">
    <property type="component" value="Unassembled WGS sequence"/>
</dbReference>
<keyword evidence="3" id="KW-1185">Reference proteome</keyword>
<evidence type="ECO:0000313" key="3">
    <source>
        <dbReference type="Proteomes" id="UP001501444"/>
    </source>
</evidence>
<protein>
    <submittedName>
        <fullName evidence="2">Uncharacterized protein</fullName>
    </submittedName>
</protein>
<dbReference type="RefSeq" id="WP_344614440.1">
    <property type="nucleotide sequence ID" value="NZ_BAAARV010000033.1"/>
</dbReference>
<reference evidence="2 3" key="1">
    <citation type="journal article" date="2019" name="Int. J. Syst. Evol. Microbiol.">
        <title>The Global Catalogue of Microorganisms (GCM) 10K type strain sequencing project: providing services to taxonomists for standard genome sequencing and annotation.</title>
        <authorList>
            <consortium name="The Broad Institute Genomics Platform"/>
            <consortium name="The Broad Institute Genome Sequencing Center for Infectious Disease"/>
            <person name="Wu L."/>
            <person name="Ma J."/>
        </authorList>
    </citation>
    <scope>NUCLEOTIDE SEQUENCE [LARGE SCALE GENOMIC DNA]</scope>
    <source>
        <strain evidence="2 3">JCM 3272</strain>
    </source>
</reference>